<feature type="region of interest" description="Disordered" evidence="1">
    <location>
        <begin position="1"/>
        <end position="33"/>
    </location>
</feature>
<feature type="compositionally biased region" description="Basic and acidic residues" evidence="1">
    <location>
        <begin position="539"/>
        <end position="549"/>
    </location>
</feature>
<feature type="transmembrane region" description="Helical" evidence="2">
    <location>
        <begin position="104"/>
        <end position="123"/>
    </location>
</feature>
<dbReference type="AlphaFoldDB" id="A0A1Y2BXE4"/>
<dbReference type="GO" id="GO:0017111">
    <property type="term" value="F:ribonucleoside triphosphate phosphatase activity"/>
    <property type="evidence" value="ECO:0007669"/>
    <property type="project" value="TreeGrafter"/>
</dbReference>
<feature type="compositionally biased region" description="Gly residues" evidence="1">
    <location>
        <begin position="550"/>
        <end position="560"/>
    </location>
</feature>
<comment type="caution">
    <text evidence="3">The sequence shown here is derived from an EMBL/GenBank/DDBJ whole genome shotgun (WGS) entry which is preliminary data.</text>
</comment>
<feature type="region of interest" description="Disordered" evidence="1">
    <location>
        <begin position="538"/>
        <end position="564"/>
    </location>
</feature>
<dbReference type="Proteomes" id="UP000193642">
    <property type="component" value="Unassembled WGS sequence"/>
</dbReference>
<reference evidence="3 4" key="1">
    <citation type="submission" date="2016-07" db="EMBL/GenBank/DDBJ databases">
        <title>Pervasive Adenine N6-methylation of Active Genes in Fungi.</title>
        <authorList>
            <consortium name="DOE Joint Genome Institute"/>
            <person name="Mondo S.J."/>
            <person name="Dannebaum R.O."/>
            <person name="Kuo R.C."/>
            <person name="Labutti K."/>
            <person name="Haridas S."/>
            <person name="Kuo A."/>
            <person name="Salamov A."/>
            <person name="Ahrendt S.R."/>
            <person name="Lipzen A."/>
            <person name="Sullivan W."/>
            <person name="Andreopoulos W.B."/>
            <person name="Clum A."/>
            <person name="Lindquist E."/>
            <person name="Daum C."/>
            <person name="Ramamoorthy G.K."/>
            <person name="Gryganskyi A."/>
            <person name="Culley D."/>
            <person name="Magnuson J.K."/>
            <person name="James T.Y."/>
            <person name="O'Malley M.A."/>
            <person name="Stajich J.E."/>
            <person name="Spatafora J.W."/>
            <person name="Visel A."/>
            <person name="Grigoriev I.V."/>
        </authorList>
    </citation>
    <scope>NUCLEOTIDE SEQUENCE [LARGE SCALE GENOMIC DNA]</scope>
    <source>
        <strain evidence="3 4">JEL800</strain>
    </source>
</reference>
<evidence type="ECO:0000256" key="2">
    <source>
        <dbReference type="SAM" id="Phobius"/>
    </source>
</evidence>
<dbReference type="GO" id="GO:0047429">
    <property type="term" value="F:nucleoside triphosphate diphosphatase activity"/>
    <property type="evidence" value="ECO:0007669"/>
    <property type="project" value="TreeGrafter"/>
</dbReference>
<dbReference type="Gene3D" id="3.40.720.10">
    <property type="entry name" value="Alkaline Phosphatase, subunit A"/>
    <property type="match status" value="1"/>
</dbReference>
<keyword evidence="2" id="KW-1133">Transmembrane helix</keyword>
<dbReference type="GO" id="GO:0009141">
    <property type="term" value="P:nucleoside triphosphate metabolic process"/>
    <property type="evidence" value="ECO:0007669"/>
    <property type="project" value="TreeGrafter"/>
</dbReference>
<accession>A0A1Y2BXE4</accession>
<name>A0A1Y2BXE4_9FUNG</name>
<dbReference type="OrthoDB" id="415411at2759"/>
<keyword evidence="4" id="KW-1185">Reference proteome</keyword>
<protein>
    <submittedName>
        <fullName evidence="3">Phosphodiest-domain-containing protein</fullName>
    </submittedName>
</protein>
<gene>
    <name evidence="3" type="ORF">BCR33DRAFT_720445</name>
</gene>
<sequence>MYHRVDLDDDSPPPSNPKPGLSSPSKPPSNQLLGDALKALSPAPLPSSNYNLNKEQYLDDYDADYSTEEIWASDLSLSPAKKSLFRFPASLGINLWTSTWNNRFLVGGTTATVLVAVLVLFLLTNPPLPPSLDSLPSDHPIVILVSLDGLRPDYLNRSLTPNLLSLAASGIMASHLTPSFPSLTFPNHYSIVTGLYPESHGIVANVFWDSLLNDTFVYVDPVKNKDSKWWYGEPIWVTAVKNGLKSATCMWPGSEAAIKNTRPTYYQPYNGSMSNIDRVSQVLTWLALPLETRPAFLTLYISDIDTAGHVYGPDSPQVNAALQSVDAVIGKLVEGVLHVQNVRALQNSTVNIVVVSDHGMTPGNALENFIYLDDYVDPSLFSIINNVNVFIYPKNGNDTETIYKTLLKAALNSTHWTIHKRAETPPEYHYTLPTSRIAPLVAIPKRGYAITLRSTGPGKLLGGLHGYNNSDPDMRATFIASGPAFHASERALGTGASEFESGGGGELVVDSAGMVELVDGFDGTSGGGVHGGAAVAGDVGKHTGGRRDVGGGGGGGGGDWSGMLERRRTGEMNLTSNAVTSGNATKTRVALQLVPPFKNVEIYNILLRVLKLEGKGAPNNGSKETMDMLSTWLTY</sequence>
<dbReference type="Pfam" id="PF01663">
    <property type="entry name" value="Phosphodiest"/>
    <property type="match status" value="1"/>
</dbReference>
<dbReference type="PANTHER" id="PTHR10151">
    <property type="entry name" value="ECTONUCLEOTIDE PYROPHOSPHATASE/PHOSPHODIESTERASE"/>
    <property type="match status" value="1"/>
</dbReference>
<organism evidence="3 4">
    <name type="scientific">Rhizoclosmatium globosum</name>
    <dbReference type="NCBI Taxonomy" id="329046"/>
    <lineage>
        <taxon>Eukaryota</taxon>
        <taxon>Fungi</taxon>
        <taxon>Fungi incertae sedis</taxon>
        <taxon>Chytridiomycota</taxon>
        <taxon>Chytridiomycota incertae sedis</taxon>
        <taxon>Chytridiomycetes</taxon>
        <taxon>Chytridiales</taxon>
        <taxon>Chytriomycetaceae</taxon>
        <taxon>Rhizoclosmatium</taxon>
    </lineage>
</organism>
<dbReference type="SUPFAM" id="SSF53649">
    <property type="entry name" value="Alkaline phosphatase-like"/>
    <property type="match status" value="1"/>
</dbReference>
<dbReference type="CDD" id="cd16018">
    <property type="entry name" value="Enpp"/>
    <property type="match status" value="1"/>
</dbReference>
<dbReference type="PANTHER" id="PTHR10151:SF120">
    <property type="entry name" value="BIS(5'-ADENOSYL)-TRIPHOSPHATASE"/>
    <property type="match status" value="1"/>
</dbReference>
<evidence type="ECO:0000256" key="1">
    <source>
        <dbReference type="SAM" id="MobiDB-lite"/>
    </source>
</evidence>
<dbReference type="InterPro" id="IPR017850">
    <property type="entry name" value="Alkaline_phosphatase_core_sf"/>
</dbReference>
<proteinExistence type="predicted"/>
<evidence type="ECO:0000313" key="4">
    <source>
        <dbReference type="Proteomes" id="UP000193642"/>
    </source>
</evidence>
<dbReference type="Gene3D" id="3.30.1360.180">
    <property type="match status" value="1"/>
</dbReference>
<dbReference type="EMBL" id="MCGO01000042">
    <property type="protein sequence ID" value="ORY38765.1"/>
    <property type="molecule type" value="Genomic_DNA"/>
</dbReference>
<evidence type="ECO:0000313" key="3">
    <source>
        <dbReference type="EMBL" id="ORY38765.1"/>
    </source>
</evidence>
<keyword evidence="2" id="KW-0812">Transmembrane</keyword>
<feature type="compositionally biased region" description="Low complexity" evidence="1">
    <location>
        <begin position="18"/>
        <end position="30"/>
    </location>
</feature>
<dbReference type="InterPro" id="IPR002591">
    <property type="entry name" value="Phosphodiest/P_Trfase"/>
</dbReference>
<keyword evidence="2" id="KW-0472">Membrane</keyword>
<dbReference type="STRING" id="329046.A0A1Y2BXE4"/>